<dbReference type="Pfam" id="PF00702">
    <property type="entry name" value="Hydrolase"/>
    <property type="match status" value="1"/>
</dbReference>
<dbReference type="InterPro" id="IPR006439">
    <property type="entry name" value="HAD-SF_hydro_IA"/>
</dbReference>
<dbReference type="EMBL" id="CAQQ02187513">
    <property type="status" value="NOT_ANNOTATED_CDS"/>
    <property type="molecule type" value="Genomic_DNA"/>
</dbReference>
<dbReference type="InterPro" id="IPR036412">
    <property type="entry name" value="HAD-like_sf"/>
</dbReference>
<proteinExistence type="predicted"/>
<dbReference type="EMBL" id="CAQQ02187512">
    <property type="status" value="NOT_ANNOTATED_CDS"/>
    <property type="molecule type" value="Genomic_DNA"/>
</dbReference>
<dbReference type="GO" id="GO:0016791">
    <property type="term" value="F:phosphatase activity"/>
    <property type="evidence" value="ECO:0007669"/>
    <property type="project" value="TreeGrafter"/>
</dbReference>
<dbReference type="EnsemblMetazoa" id="MESCA000433-RA">
    <property type="protein sequence ID" value="MESCA000433-PA"/>
    <property type="gene ID" value="MESCA000433"/>
</dbReference>
<reference evidence="1" key="2">
    <citation type="submission" date="2015-06" db="UniProtKB">
        <authorList>
            <consortium name="EnsemblMetazoa"/>
        </authorList>
    </citation>
    <scope>IDENTIFICATION</scope>
</reference>
<dbReference type="PANTHER" id="PTHR18901">
    <property type="entry name" value="2-DEOXYGLUCOSE-6-PHOSPHATE PHOSPHATASE 2"/>
    <property type="match status" value="1"/>
</dbReference>
<dbReference type="EMBL" id="CAQQ02187511">
    <property type="status" value="NOT_ANNOTATED_CDS"/>
    <property type="molecule type" value="Genomic_DNA"/>
</dbReference>
<dbReference type="STRING" id="36166.T1GB13"/>
<dbReference type="AlphaFoldDB" id="T1GB13"/>
<dbReference type="HOGENOM" id="CLU_560535_0_0_1"/>
<dbReference type="Gene3D" id="3.40.50.1000">
    <property type="entry name" value="HAD superfamily/HAD-like"/>
    <property type="match status" value="1"/>
</dbReference>
<dbReference type="InterPro" id="IPR023214">
    <property type="entry name" value="HAD_sf"/>
</dbReference>
<organism evidence="1 2">
    <name type="scientific">Megaselia scalaris</name>
    <name type="common">Humpbacked fly</name>
    <name type="synonym">Phora scalaris</name>
    <dbReference type="NCBI Taxonomy" id="36166"/>
    <lineage>
        <taxon>Eukaryota</taxon>
        <taxon>Metazoa</taxon>
        <taxon>Ecdysozoa</taxon>
        <taxon>Arthropoda</taxon>
        <taxon>Hexapoda</taxon>
        <taxon>Insecta</taxon>
        <taxon>Pterygota</taxon>
        <taxon>Neoptera</taxon>
        <taxon>Endopterygota</taxon>
        <taxon>Diptera</taxon>
        <taxon>Brachycera</taxon>
        <taxon>Muscomorpha</taxon>
        <taxon>Platypezoidea</taxon>
        <taxon>Phoridae</taxon>
        <taxon>Megaseliini</taxon>
        <taxon>Megaselia</taxon>
    </lineage>
</organism>
<dbReference type="Gene3D" id="1.10.150.240">
    <property type="entry name" value="Putative phosphatase, domain 2"/>
    <property type="match status" value="4"/>
</dbReference>
<evidence type="ECO:0000313" key="2">
    <source>
        <dbReference type="Proteomes" id="UP000015102"/>
    </source>
</evidence>
<dbReference type="InterPro" id="IPR023198">
    <property type="entry name" value="PGP-like_dom2"/>
</dbReference>
<name>T1GB13_MEGSC</name>
<dbReference type="Proteomes" id="UP000015102">
    <property type="component" value="Unassembled WGS sequence"/>
</dbReference>
<dbReference type="NCBIfam" id="TIGR01509">
    <property type="entry name" value="HAD-SF-IA-v3"/>
    <property type="match status" value="1"/>
</dbReference>
<sequence>MVAEGISKITHCIFDMDGLLLDTERLYSLSYDHVLSQFGKKFDWKLKIKMMGMHHLEACQLAIDYHSLTIPLEDFSRQIKASNDTLMPTAVLLPVNYSREKYKQFLKIFENMSSKITHCIFDMDGLLLDTESLYDIAYNKVVAPFGKVYDINLRTKIMGSQQHEACQKIIDFCSLPITQEEFAKQLRVHAEGLMTNVPVMPEIQVKMSSKICGFRKVSHCIFDMDGLLLDTERYYTEAIDAILSQFGKKFDWNLKMQIMGLQHIPMCEKIVEFHSLPIPWEEFSREMHTEPIYEEIVRHIAKQFGKPYPFDVRMKIMGTTEQRSAEIAVTDLKLPLTVDQYLVKYNILCHEMLGSSKLLQGLFKDNILFPKFWRRNGDIKTKNHKELFSLFGHKVCGSSDPEVKQGKPQPDIFLVAAERFPDKPKPECCLVFEDAPNGVTAGNAAGMQTVMVPDKNIPREMTSHATLVLQSLEEFKPEQFGLPPYKC</sequence>
<accession>T1GB13</accession>
<evidence type="ECO:0000313" key="1">
    <source>
        <dbReference type="EnsemblMetazoa" id="MESCA000433-PA"/>
    </source>
</evidence>
<dbReference type="SUPFAM" id="SSF56784">
    <property type="entry name" value="HAD-like"/>
    <property type="match status" value="4"/>
</dbReference>
<reference evidence="2" key="1">
    <citation type="submission" date="2013-02" db="EMBL/GenBank/DDBJ databases">
        <authorList>
            <person name="Hughes D."/>
        </authorList>
    </citation>
    <scope>NUCLEOTIDE SEQUENCE</scope>
    <source>
        <strain>Durham</strain>
        <strain evidence="2">NC isolate 2 -- Noor lab</strain>
    </source>
</reference>
<dbReference type="PANTHER" id="PTHR18901:SF38">
    <property type="entry name" value="PSEUDOURIDINE-5'-PHOSPHATASE"/>
    <property type="match status" value="1"/>
</dbReference>
<keyword evidence="2" id="KW-1185">Reference proteome</keyword>
<protein>
    <submittedName>
        <fullName evidence="1">Uncharacterized protein</fullName>
    </submittedName>
</protein>